<dbReference type="OrthoDB" id="414175at2759"/>
<reference evidence="13 14" key="1">
    <citation type="submission" date="2019-04" db="EMBL/GenBank/DDBJ databases">
        <title>Friends and foes A comparative genomics study of 23 Aspergillus species from section Flavi.</title>
        <authorList>
            <consortium name="DOE Joint Genome Institute"/>
            <person name="Kjaerbolling I."/>
            <person name="Vesth T."/>
            <person name="Frisvad J.C."/>
            <person name="Nybo J.L."/>
            <person name="Theobald S."/>
            <person name="Kildgaard S."/>
            <person name="Isbrandt T."/>
            <person name="Kuo A."/>
            <person name="Sato A."/>
            <person name="Lyhne E.K."/>
            <person name="Kogle M.E."/>
            <person name="Wiebenga A."/>
            <person name="Kun R.S."/>
            <person name="Lubbers R.J."/>
            <person name="Makela M.R."/>
            <person name="Barry K."/>
            <person name="Chovatia M."/>
            <person name="Clum A."/>
            <person name="Daum C."/>
            <person name="Haridas S."/>
            <person name="He G."/>
            <person name="LaButti K."/>
            <person name="Lipzen A."/>
            <person name="Mondo S."/>
            <person name="Riley R."/>
            <person name="Salamov A."/>
            <person name="Simmons B.A."/>
            <person name="Magnuson J.K."/>
            <person name="Henrissat B."/>
            <person name="Mortensen U.H."/>
            <person name="Larsen T.O."/>
            <person name="Devries R.P."/>
            <person name="Grigoriev I.V."/>
            <person name="Machida M."/>
            <person name="Baker S.E."/>
            <person name="Andersen M.R."/>
        </authorList>
    </citation>
    <scope>NUCLEOTIDE SEQUENCE [LARGE SCALE GENOMIC DNA]</scope>
    <source>
        <strain evidence="13 14">CBS 151.66</strain>
    </source>
</reference>
<dbReference type="EC" id="2.4.1.122" evidence="4"/>
<organism evidence="13 14">
    <name type="scientific">Aspergillus leporis</name>
    <dbReference type="NCBI Taxonomy" id="41062"/>
    <lineage>
        <taxon>Eukaryota</taxon>
        <taxon>Fungi</taxon>
        <taxon>Dikarya</taxon>
        <taxon>Ascomycota</taxon>
        <taxon>Pezizomycotina</taxon>
        <taxon>Eurotiomycetes</taxon>
        <taxon>Eurotiomycetidae</taxon>
        <taxon>Eurotiales</taxon>
        <taxon>Aspergillaceae</taxon>
        <taxon>Aspergillus</taxon>
        <taxon>Aspergillus subgen. Circumdati</taxon>
    </lineage>
</organism>
<accession>A0A5N5XCP5</accession>
<dbReference type="Gene3D" id="3.90.550.50">
    <property type="match status" value="1"/>
</dbReference>
<evidence type="ECO:0000256" key="8">
    <source>
        <dbReference type="ARBA" id="ARBA00022741"/>
    </source>
</evidence>
<dbReference type="Pfam" id="PF02434">
    <property type="entry name" value="Fringe"/>
    <property type="match status" value="1"/>
</dbReference>
<evidence type="ECO:0000256" key="2">
    <source>
        <dbReference type="ARBA" id="ARBA00004922"/>
    </source>
</evidence>
<feature type="domain" description="Fringe-like glycosyltransferase" evidence="12">
    <location>
        <begin position="195"/>
        <end position="271"/>
    </location>
</feature>
<keyword evidence="5" id="KW-0328">Glycosyltransferase</keyword>
<evidence type="ECO:0000313" key="14">
    <source>
        <dbReference type="Proteomes" id="UP000326565"/>
    </source>
</evidence>
<evidence type="ECO:0000256" key="9">
    <source>
        <dbReference type="ARBA" id="ARBA00022968"/>
    </source>
</evidence>
<evidence type="ECO:0000256" key="6">
    <source>
        <dbReference type="ARBA" id="ARBA00022679"/>
    </source>
</evidence>
<dbReference type="GO" id="GO:0000166">
    <property type="term" value="F:nucleotide binding"/>
    <property type="evidence" value="ECO:0007669"/>
    <property type="project" value="UniProtKB-KW"/>
</dbReference>
<keyword evidence="8" id="KW-0547">Nucleotide-binding</keyword>
<keyword evidence="6" id="KW-0808">Transferase</keyword>
<dbReference type="EMBL" id="ML732170">
    <property type="protein sequence ID" value="KAB8077294.1"/>
    <property type="molecule type" value="Genomic_DNA"/>
</dbReference>
<evidence type="ECO:0000256" key="3">
    <source>
        <dbReference type="ARBA" id="ARBA00006462"/>
    </source>
</evidence>
<keyword evidence="10" id="KW-1133">Transmembrane helix</keyword>
<evidence type="ECO:0000256" key="10">
    <source>
        <dbReference type="ARBA" id="ARBA00022989"/>
    </source>
</evidence>
<keyword evidence="9" id="KW-0735">Signal-anchor</keyword>
<comment type="pathway">
    <text evidence="2">Protein modification; protein glycosylation.</text>
</comment>
<gene>
    <name evidence="13" type="ORF">BDV29DRAFT_62020</name>
</gene>
<dbReference type="AlphaFoldDB" id="A0A5N5XCP5"/>
<dbReference type="InterPro" id="IPR003378">
    <property type="entry name" value="Fringe-like_glycosylTrfase"/>
</dbReference>
<evidence type="ECO:0000313" key="13">
    <source>
        <dbReference type="EMBL" id="KAB8077294.1"/>
    </source>
</evidence>
<comment type="similarity">
    <text evidence="3">Belongs to the glycosyltransferase 31 family. Beta3-Gal-T subfamily.</text>
</comment>
<evidence type="ECO:0000256" key="1">
    <source>
        <dbReference type="ARBA" id="ARBA00004606"/>
    </source>
</evidence>
<evidence type="ECO:0000256" key="4">
    <source>
        <dbReference type="ARBA" id="ARBA00012557"/>
    </source>
</evidence>
<name>A0A5N5XCP5_9EURO</name>
<keyword evidence="7" id="KW-0812">Transmembrane</keyword>
<dbReference type="PANTHER" id="PTHR23033">
    <property type="entry name" value="BETA1,3-GALACTOSYLTRANSFERASE"/>
    <property type="match status" value="1"/>
</dbReference>
<dbReference type="GO" id="GO:0016020">
    <property type="term" value="C:membrane"/>
    <property type="evidence" value="ECO:0007669"/>
    <property type="project" value="UniProtKB-SubCell"/>
</dbReference>
<dbReference type="GO" id="GO:0016263">
    <property type="term" value="F:glycoprotein-N-acetylgalactosamine 3-beta-galactosyltransferase activity"/>
    <property type="evidence" value="ECO:0007669"/>
    <property type="project" value="UniProtKB-EC"/>
</dbReference>
<evidence type="ECO:0000256" key="11">
    <source>
        <dbReference type="ARBA" id="ARBA00023136"/>
    </source>
</evidence>
<dbReference type="PANTHER" id="PTHR23033:SF43">
    <property type="entry name" value="APPLE DOMAIN-CONTAINING PROTEIN"/>
    <property type="match status" value="1"/>
</dbReference>
<keyword evidence="14" id="KW-1185">Reference proteome</keyword>
<protein>
    <recommendedName>
        <fullName evidence="4">N-acetylgalactosaminide beta-1,3-galactosyltransferase</fullName>
        <ecNumber evidence="4">2.4.1.122</ecNumber>
    </recommendedName>
</protein>
<evidence type="ECO:0000256" key="5">
    <source>
        <dbReference type="ARBA" id="ARBA00022676"/>
    </source>
</evidence>
<dbReference type="Proteomes" id="UP000326565">
    <property type="component" value="Unassembled WGS sequence"/>
</dbReference>
<evidence type="ECO:0000256" key="7">
    <source>
        <dbReference type="ARBA" id="ARBA00022692"/>
    </source>
</evidence>
<keyword evidence="11" id="KW-0472">Membrane</keyword>
<dbReference type="InterPro" id="IPR026050">
    <property type="entry name" value="C1GALT1/C1GALT1_chp1"/>
</dbReference>
<sequence>MARMMLSRKATNLLVFIVLVVIVASVLKISLPDTSLDPATLYHHATGQDKNEPDYWEWETTSRFIPMKNKPASGPAIPFTDSEDDHLCDSFPTYLSSRIQVVLKIGASEPADRVDAQISTVTRCIPNLLIVSDREGELNGHRVHDILATLPESFRANTPDFEAYDALQRGDEKAVESAQGWRLDRFKFLPMVERAYETNPTAQWYIFLESDTYYVWDNLFRLLDQYDPSEQLYFGSPAPGRKINDDKKTYFAYGGAGFVLSGAAAKKLVSRHHGSHGQFVEPPLSQQYEELIKGDCCGDSVLGWVLYEKGIKLSGLWPMFNPHPLHGIPFDNAYWCQPVISMHKTLLSDMRGLIKWENQRDRKTPLLYADLFDYLRLGTYESKSDWDNGDWGGFQEPAESPAHASLEACRTACHGHAECLSYTYDYAGHCIFVRTIRLGHKQPATAEVRLSAGWDVEKIRNWRASHQCDNPKWVKPSLTRIF</sequence>
<comment type="subcellular location">
    <subcellularLocation>
        <location evidence="1">Membrane</location>
        <topology evidence="1">Single-pass type II membrane protein</topology>
    </subcellularLocation>
</comment>
<evidence type="ECO:0000259" key="12">
    <source>
        <dbReference type="Pfam" id="PF02434"/>
    </source>
</evidence>
<proteinExistence type="inferred from homology"/>